<sequence length="264" mass="29998">MIHEADRNIACAKIAHDTEEHLLQYRSQQDIYREIVCECAQLENTTAVRIFFFSLFHSPTLDFVLNDGVLDVIGDHLIVSVKRIVALIQFSFCTDTKRMMHLKKSNYSSRSPSQSPPSAALGEDIAKVDAFAGKDEIFCQQSSPNVYPTVPLTTFDSRSSSAFSISIEDFVKLVVTTVKEGGFLTRKNDFAETPEEILRRKRAQNNEAAARYRKRQKELREEAEIELQIQINKNKELKHQVECMQAEIAQLKSALLNARTDSHS</sequence>
<evidence type="ECO:0000256" key="7">
    <source>
        <dbReference type="SAM" id="Coils"/>
    </source>
</evidence>
<name>A0A183U5W8_TOXCA</name>
<dbReference type="AlphaFoldDB" id="A0A183U5W8"/>
<organism evidence="10 11">
    <name type="scientific">Toxocara canis</name>
    <name type="common">Canine roundworm</name>
    <dbReference type="NCBI Taxonomy" id="6265"/>
    <lineage>
        <taxon>Eukaryota</taxon>
        <taxon>Metazoa</taxon>
        <taxon>Ecdysozoa</taxon>
        <taxon>Nematoda</taxon>
        <taxon>Chromadorea</taxon>
        <taxon>Rhabditida</taxon>
        <taxon>Spirurina</taxon>
        <taxon>Ascaridomorpha</taxon>
        <taxon>Ascaridoidea</taxon>
        <taxon>Toxocaridae</taxon>
        <taxon>Toxocara</taxon>
    </lineage>
</organism>
<evidence type="ECO:0000313" key="11">
    <source>
        <dbReference type="WBParaSite" id="TCNE_0000388801-mRNA-1"/>
    </source>
</evidence>
<keyword evidence="7" id="KW-0175">Coiled coil</keyword>
<dbReference type="SUPFAM" id="SSF57959">
    <property type="entry name" value="Leucine zipper domain"/>
    <property type="match status" value="1"/>
</dbReference>
<feature type="coiled-coil region" evidence="7">
    <location>
        <begin position="198"/>
        <end position="261"/>
    </location>
</feature>
<comment type="similarity">
    <text evidence="2">Belongs to the bZIP family.</text>
</comment>
<keyword evidence="5" id="KW-0804">Transcription</keyword>
<evidence type="ECO:0000256" key="6">
    <source>
        <dbReference type="ARBA" id="ARBA00023242"/>
    </source>
</evidence>
<dbReference type="WBParaSite" id="TCNE_0000388801-mRNA-1">
    <property type="protein sequence ID" value="TCNE_0000388801-mRNA-1"/>
    <property type="gene ID" value="TCNE_0000388801"/>
</dbReference>
<dbReference type="GO" id="GO:0005634">
    <property type="term" value="C:nucleus"/>
    <property type="evidence" value="ECO:0007669"/>
    <property type="project" value="UniProtKB-SubCell"/>
</dbReference>
<evidence type="ECO:0000256" key="4">
    <source>
        <dbReference type="ARBA" id="ARBA00023125"/>
    </source>
</evidence>
<keyword evidence="10" id="KW-1185">Reference proteome</keyword>
<dbReference type="Gene3D" id="1.20.5.170">
    <property type="match status" value="1"/>
</dbReference>
<dbReference type="GO" id="GO:0001228">
    <property type="term" value="F:DNA-binding transcription activator activity, RNA polymerase II-specific"/>
    <property type="evidence" value="ECO:0007669"/>
    <property type="project" value="TreeGrafter"/>
</dbReference>
<dbReference type="CDD" id="cd14692">
    <property type="entry name" value="bZIP_ATF4"/>
    <property type="match status" value="1"/>
</dbReference>
<comment type="subcellular location">
    <subcellularLocation>
        <location evidence="1">Nucleus</location>
    </subcellularLocation>
</comment>
<evidence type="ECO:0000256" key="2">
    <source>
        <dbReference type="ARBA" id="ARBA00007163"/>
    </source>
</evidence>
<dbReference type="PANTHER" id="PTHR13044">
    <property type="entry name" value="ACTIVATING TRANSCRIPTION FACTOR ATF 4/5"/>
    <property type="match status" value="1"/>
</dbReference>
<dbReference type="InterPro" id="IPR004827">
    <property type="entry name" value="bZIP"/>
</dbReference>
<evidence type="ECO:0000313" key="9">
    <source>
        <dbReference type="EMBL" id="VDM29605.1"/>
    </source>
</evidence>
<reference evidence="11" key="1">
    <citation type="submission" date="2016-06" db="UniProtKB">
        <authorList>
            <consortium name="WormBaseParasite"/>
        </authorList>
    </citation>
    <scope>IDENTIFICATION</scope>
</reference>
<dbReference type="PANTHER" id="PTHR13044:SF40">
    <property type="entry name" value="TRANSCRIPTION FACTOR ZIP-3"/>
    <property type="match status" value="1"/>
</dbReference>
<accession>A0A183U5W8</accession>
<protein>
    <submittedName>
        <fullName evidence="11">BZIP domain-containing protein</fullName>
    </submittedName>
</protein>
<keyword evidence="6" id="KW-0539">Nucleus</keyword>
<dbReference type="PROSITE" id="PS50217">
    <property type="entry name" value="BZIP"/>
    <property type="match status" value="1"/>
</dbReference>
<evidence type="ECO:0000313" key="10">
    <source>
        <dbReference type="Proteomes" id="UP000050794"/>
    </source>
</evidence>
<reference evidence="9 10" key="2">
    <citation type="submission" date="2018-11" db="EMBL/GenBank/DDBJ databases">
        <authorList>
            <consortium name="Pathogen Informatics"/>
        </authorList>
    </citation>
    <scope>NUCLEOTIDE SEQUENCE [LARGE SCALE GENOMIC DNA]</scope>
</reference>
<evidence type="ECO:0000256" key="1">
    <source>
        <dbReference type="ARBA" id="ARBA00004123"/>
    </source>
</evidence>
<dbReference type="GO" id="GO:0000977">
    <property type="term" value="F:RNA polymerase II transcription regulatory region sequence-specific DNA binding"/>
    <property type="evidence" value="ECO:0007669"/>
    <property type="project" value="TreeGrafter"/>
</dbReference>
<dbReference type="EMBL" id="UYWY01005612">
    <property type="protein sequence ID" value="VDM29605.1"/>
    <property type="molecule type" value="Genomic_DNA"/>
</dbReference>
<evidence type="ECO:0000256" key="5">
    <source>
        <dbReference type="ARBA" id="ARBA00023163"/>
    </source>
</evidence>
<keyword evidence="3" id="KW-0805">Transcription regulation</keyword>
<dbReference type="PROSITE" id="PS00036">
    <property type="entry name" value="BZIP_BASIC"/>
    <property type="match status" value="1"/>
</dbReference>
<feature type="domain" description="BZIP" evidence="8">
    <location>
        <begin position="195"/>
        <end position="258"/>
    </location>
</feature>
<dbReference type="InterPro" id="IPR046347">
    <property type="entry name" value="bZIP_sf"/>
</dbReference>
<gene>
    <name evidence="9" type="ORF">TCNE_LOCUS3888</name>
</gene>
<dbReference type="Pfam" id="PF07716">
    <property type="entry name" value="bZIP_2"/>
    <property type="match status" value="1"/>
</dbReference>
<dbReference type="SMART" id="SM00338">
    <property type="entry name" value="BRLZ"/>
    <property type="match status" value="1"/>
</dbReference>
<evidence type="ECO:0000256" key="3">
    <source>
        <dbReference type="ARBA" id="ARBA00023015"/>
    </source>
</evidence>
<evidence type="ECO:0000259" key="8">
    <source>
        <dbReference type="PROSITE" id="PS50217"/>
    </source>
</evidence>
<proteinExistence type="inferred from homology"/>
<dbReference type="Proteomes" id="UP000050794">
    <property type="component" value="Unassembled WGS sequence"/>
</dbReference>
<keyword evidence="4" id="KW-0238">DNA-binding</keyword>